<dbReference type="Gene3D" id="2.60.40.1180">
    <property type="entry name" value="Golgi alpha-mannosidase II"/>
    <property type="match status" value="1"/>
</dbReference>
<dbReference type="InterPro" id="IPR013780">
    <property type="entry name" value="Glyco_hydro_b"/>
</dbReference>
<evidence type="ECO:0000256" key="4">
    <source>
        <dbReference type="ARBA" id="ARBA00023295"/>
    </source>
</evidence>
<feature type="domain" description="Glycosyl hydrolase family 36 N-terminal" evidence="7">
    <location>
        <begin position="72"/>
        <end position="272"/>
    </location>
</feature>
<evidence type="ECO:0000313" key="9">
    <source>
        <dbReference type="Proteomes" id="UP001501207"/>
    </source>
</evidence>
<dbReference type="PIRSF" id="PIRSF005536">
    <property type="entry name" value="Agal"/>
    <property type="match status" value="1"/>
</dbReference>
<evidence type="ECO:0000256" key="2">
    <source>
        <dbReference type="ARBA" id="ARBA00012755"/>
    </source>
</evidence>
<dbReference type="PRINTS" id="PR00743">
    <property type="entry name" value="GLHYDRLASE36"/>
</dbReference>
<proteinExistence type="inferred from homology"/>
<name>A0ABP8FD30_9BACT</name>
<comment type="caution">
    <text evidence="8">The sequence shown here is derived from an EMBL/GenBank/DDBJ whole genome shotgun (WGS) entry which is preliminary data.</text>
</comment>
<organism evidence="8 9">
    <name type="scientific">Compostibacter hankyongensis</name>
    <dbReference type="NCBI Taxonomy" id="1007089"/>
    <lineage>
        <taxon>Bacteria</taxon>
        <taxon>Pseudomonadati</taxon>
        <taxon>Bacteroidota</taxon>
        <taxon>Chitinophagia</taxon>
        <taxon>Chitinophagales</taxon>
        <taxon>Chitinophagaceae</taxon>
        <taxon>Compostibacter</taxon>
    </lineage>
</organism>
<protein>
    <recommendedName>
        <fullName evidence="2 5">Alpha-galactosidase</fullName>
        <ecNumber evidence="2 5">3.2.1.22</ecNumber>
    </recommendedName>
</protein>
<dbReference type="Gene3D" id="3.20.20.70">
    <property type="entry name" value="Aldolase class I"/>
    <property type="match status" value="1"/>
</dbReference>
<sequence length="722" mass="82372">MQQFYGYLRICIIALIFCSAGYRGGAQTPALITIRTQHTALVFRGGDAGLQQVYLGAPLSSDKAYETPGTDMPAYPTFGTDNLYSAAIRVTHADGNPSLELRYVRHTVKKLSDDVTETAIALKDPQYPFEVTRYYKAYFKEDVITQWTTIRHHEAAPVTLYDFASGALNFGAGHYWLTQFHGDWASEMQLQESELTSGIKIIDTKLGSRADMYQSSSFMLSPGRSSTETSGEVLAGTLAWSGNFRLLFELDRQNKLRLLAGMNPYASEYHLKPDTTFTTPAFIFTYSRQGKGQASRNLHRWARQYGLRDGDKSRFTLLNNWESTYFDFDENKLVQLFGEAKKIGVDLFLLDDGWFGNKYPRNNDHAGLGDWQENKKKLPQGIGYLVKEAGKQDVRFGIWVEPEMVNPKSELYEQHPEWILKLPNRPENYYRNQLVLDLSNPAVQDFVFGVVDGLMTKYPGIAYFKWDCNRMFTNAYSAYLGKQQSHLFIAYVEGLYKVFERLRKKYPHLPMMLCSGGGGRVDYGALPYFTEFWPSDNTNPMDRIFIQWGYSYFFPAIATADHVTSMGDYPLKFRLDVAMTGKLGFDMRLNGLKEEDIRFVHAAVQTYKRLEDVIWYGDLYRLVSPYQGHRAALMYANEARDHAVLFGYAMHMTRWDVNSPVRLQGLDPDRQYLVQEINLPEGKKSSCPESGRVITGKDLMEQGLHLPLHGDAGSVMLELTAR</sequence>
<keyword evidence="4 5" id="KW-0326">Glycosidase</keyword>
<comment type="catalytic activity">
    <reaction evidence="1 5">
        <text>Hydrolysis of terminal, non-reducing alpha-D-galactose residues in alpha-D-galactosides, including galactose oligosaccharides, galactomannans and galactolipids.</text>
        <dbReference type="EC" id="3.2.1.22"/>
    </reaction>
</comment>
<evidence type="ECO:0000313" key="8">
    <source>
        <dbReference type="EMBL" id="GAA4300910.1"/>
    </source>
</evidence>
<dbReference type="Proteomes" id="UP001501207">
    <property type="component" value="Unassembled WGS sequence"/>
</dbReference>
<evidence type="ECO:0000259" key="6">
    <source>
        <dbReference type="Pfam" id="PF16874"/>
    </source>
</evidence>
<evidence type="ECO:0000256" key="5">
    <source>
        <dbReference type="PIRNR" id="PIRNR005536"/>
    </source>
</evidence>
<dbReference type="Pfam" id="PF16874">
    <property type="entry name" value="Glyco_hydro_36C"/>
    <property type="match status" value="1"/>
</dbReference>
<dbReference type="InterPro" id="IPR000111">
    <property type="entry name" value="Glyco_hydro_27/36_CS"/>
</dbReference>
<dbReference type="RefSeq" id="WP_344973977.1">
    <property type="nucleotide sequence ID" value="NZ_BAABFN010000001.1"/>
</dbReference>
<comment type="similarity">
    <text evidence="5">Belongs to the glycosyl hydrolase.</text>
</comment>
<dbReference type="EMBL" id="BAABFN010000001">
    <property type="protein sequence ID" value="GAA4300910.1"/>
    <property type="molecule type" value="Genomic_DNA"/>
</dbReference>
<dbReference type="InterPro" id="IPR002252">
    <property type="entry name" value="Glyco_hydro_36"/>
</dbReference>
<evidence type="ECO:0000256" key="1">
    <source>
        <dbReference type="ARBA" id="ARBA00001255"/>
    </source>
</evidence>
<dbReference type="PANTHER" id="PTHR43053">
    <property type="entry name" value="GLYCOSIDASE FAMILY 31"/>
    <property type="match status" value="1"/>
</dbReference>
<dbReference type="InterPro" id="IPR017853">
    <property type="entry name" value="GH"/>
</dbReference>
<dbReference type="InterPro" id="IPR031705">
    <property type="entry name" value="Glyco_hydro_36_C"/>
</dbReference>
<dbReference type="CDD" id="cd14791">
    <property type="entry name" value="GH36"/>
    <property type="match status" value="1"/>
</dbReference>
<keyword evidence="9" id="KW-1185">Reference proteome</keyword>
<keyword evidence="3 5" id="KW-0378">Hydrolase</keyword>
<dbReference type="InterPro" id="IPR038417">
    <property type="entry name" value="Alpga-gal_N_sf"/>
</dbReference>
<dbReference type="Gene3D" id="2.70.98.60">
    <property type="entry name" value="alpha-galactosidase from lactobacil brevis"/>
    <property type="match status" value="1"/>
</dbReference>
<evidence type="ECO:0000256" key="3">
    <source>
        <dbReference type="ARBA" id="ARBA00022801"/>
    </source>
</evidence>
<accession>A0ABP8FD30</accession>
<dbReference type="InterPro" id="IPR013785">
    <property type="entry name" value="Aldolase_TIM"/>
</dbReference>
<dbReference type="InterPro" id="IPR050985">
    <property type="entry name" value="Alpha-glycosidase_related"/>
</dbReference>
<dbReference type="InterPro" id="IPR031704">
    <property type="entry name" value="Glyco_hydro_36_N"/>
</dbReference>
<dbReference type="PANTHER" id="PTHR43053:SF3">
    <property type="entry name" value="ALPHA-GALACTOSIDASE C-RELATED"/>
    <property type="match status" value="1"/>
</dbReference>
<dbReference type="Pfam" id="PF16875">
    <property type="entry name" value="Glyco_hydro_36N"/>
    <property type="match status" value="1"/>
</dbReference>
<reference evidence="9" key="1">
    <citation type="journal article" date="2019" name="Int. J. Syst. Evol. Microbiol.">
        <title>The Global Catalogue of Microorganisms (GCM) 10K type strain sequencing project: providing services to taxonomists for standard genome sequencing and annotation.</title>
        <authorList>
            <consortium name="The Broad Institute Genomics Platform"/>
            <consortium name="The Broad Institute Genome Sequencing Center for Infectious Disease"/>
            <person name="Wu L."/>
            <person name="Ma J."/>
        </authorList>
    </citation>
    <scope>NUCLEOTIDE SEQUENCE [LARGE SCALE GENOMIC DNA]</scope>
    <source>
        <strain evidence="9">JCM 17664</strain>
    </source>
</reference>
<dbReference type="EC" id="3.2.1.22" evidence="2 5"/>
<dbReference type="SUPFAM" id="SSF51445">
    <property type="entry name" value="(Trans)glycosidases"/>
    <property type="match status" value="1"/>
</dbReference>
<evidence type="ECO:0000259" key="7">
    <source>
        <dbReference type="Pfam" id="PF16875"/>
    </source>
</evidence>
<dbReference type="PROSITE" id="PS00512">
    <property type="entry name" value="ALPHA_GALACTOSIDASE"/>
    <property type="match status" value="1"/>
</dbReference>
<gene>
    <name evidence="8" type="ORF">GCM10023143_02300</name>
</gene>
<feature type="domain" description="Glycosyl hydrolase family 36 C-terminal" evidence="6">
    <location>
        <begin position="631"/>
        <end position="719"/>
    </location>
</feature>
<dbReference type="Pfam" id="PF02065">
    <property type="entry name" value="Melibiase"/>
    <property type="match status" value="1"/>
</dbReference>